<evidence type="ECO:0000313" key="2">
    <source>
        <dbReference type="Proteomes" id="UP000275408"/>
    </source>
</evidence>
<reference evidence="1 2" key="1">
    <citation type="journal article" date="2018" name="Sci. Rep.">
        <title>Comparative analysis of the Pocillopora damicornis genome highlights role of immune system in coral evolution.</title>
        <authorList>
            <person name="Cunning R."/>
            <person name="Bay R.A."/>
            <person name="Gillette P."/>
            <person name="Baker A.C."/>
            <person name="Traylor-Knowles N."/>
        </authorList>
    </citation>
    <scope>NUCLEOTIDE SEQUENCE [LARGE SCALE GENOMIC DNA]</scope>
    <source>
        <strain evidence="1">RSMAS</strain>
        <tissue evidence="1">Whole animal</tissue>
    </source>
</reference>
<evidence type="ECO:0000313" key="1">
    <source>
        <dbReference type="EMBL" id="RMX42810.1"/>
    </source>
</evidence>
<dbReference type="EMBL" id="RCHS01003258">
    <property type="protein sequence ID" value="RMX42810.1"/>
    <property type="molecule type" value="Genomic_DNA"/>
</dbReference>
<proteinExistence type="predicted"/>
<accession>A0A3M6TN55</accession>
<sequence>MTLKLIENYDSKRDLCEDRTMSCVLQVQRSFPTADNSSGNDDRLRRVNICLVENAIDLVLSGLRARLDSLDQLWFAECIIHQRHTTSQVLHWALLCVASSSTVQEDASLSLSAVVHFSWTLSKQEI</sequence>
<dbReference type="Proteomes" id="UP000275408">
    <property type="component" value="Unassembled WGS sequence"/>
</dbReference>
<comment type="caution">
    <text evidence="1">The sequence shown here is derived from an EMBL/GenBank/DDBJ whole genome shotgun (WGS) entry which is preliminary data.</text>
</comment>
<organism evidence="1 2">
    <name type="scientific">Pocillopora damicornis</name>
    <name type="common">Cauliflower coral</name>
    <name type="synonym">Millepora damicornis</name>
    <dbReference type="NCBI Taxonomy" id="46731"/>
    <lineage>
        <taxon>Eukaryota</taxon>
        <taxon>Metazoa</taxon>
        <taxon>Cnidaria</taxon>
        <taxon>Anthozoa</taxon>
        <taxon>Hexacorallia</taxon>
        <taxon>Scleractinia</taxon>
        <taxon>Astrocoeniina</taxon>
        <taxon>Pocilloporidae</taxon>
        <taxon>Pocillopora</taxon>
    </lineage>
</organism>
<name>A0A3M6TN55_POCDA</name>
<gene>
    <name evidence="1" type="ORF">pdam_00022498</name>
</gene>
<protein>
    <submittedName>
        <fullName evidence="1">Uncharacterized protein</fullName>
    </submittedName>
</protein>
<dbReference type="AlphaFoldDB" id="A0A3M6TN55"/>
<keyword evidence="2" id="KW-1185">Reference proteome</keyword>